<dbReference type="GO" id="GO:0016116">
    <property type="term" value="P:carotenoid metabolic process"/>
    <property type="evidence" value="ECO:0007669"/>
    <property type="project" value="InterPro"/>
</dbReference>
<sequence>MGGPLEYHLLCGARRGAAPLKVKSRTTSRRHLVTREPILKDKYEVIVIGTGIGGLTVASVLAREGLDVLVLERANQPGGCCSSFRVEDFTFDTAASILQGFGKTGFHVQRTLFDFLGQQVDMIPRDISYAMYFGEKRVNFHRDRHAFTAELGAVFPQQAGSLLSFLRELEHIYSALLDCDGPLRPKNDESLRERAELFSRHPLSVMRLSRYARASAAQVFERHCGDQLARAFFDADLTYNTGYRMDELSAPHAALAVLDRHIGGTHHAIGSAQQIPDRLEKSIVEHGGRVEYRVPVERVLVEGGKAIGVEIAGGRRLTADVIVSNTSARDLFENMMHRLDLKPETSDWLDSLTPALSVFAIYMGVPREAIPESFNPNTVLVDDPERAPERFISVSVPSLFDPYLSPEGYHSVTIYTVTDPEEWLFPGNPEYGTELYEEKKQEQAALALERLLPVLPEIASQPTVWRVSSPATNERLLSRKSGAFACAYPVGNLVPDSLPGTTTEVHGLFMTGDSTFYGHGVGQAAASGIHSAVAVMRYLSLRAPRFVHKKESFVLETLPSRPQISSPDVVDSISAVFESHRCLRCPDAPCVTACPASIDIPNVIRRIGSNDMIGAAKLVREMNPMGEICGLVCPSMSLCEGACLRSKIDTPVKIAQLEEFACGVVQGLEGWPSPSGAPHREKVAVVGSGPAGLSCAYYLSMLGYNVEVFEEMLEAGGLPARAMTGFRLKSQVLERAIESSLIINVKFRGNTVFGEDIDFESLSKNGFAAVFLGTGLQNIRMPSMKGMDLPGVIDALSFLGAARKKVKRELETRVAVVGDSNLAVDAAMLAREMGAETVYLVASADLNKASAAPERLAAAVNAGVTIAGGRTLIEVLGEGRVEALRTRPNTGSPPGSESEGLPSVLEVQTVIVAVTRKMDPALAGYLAEHLEISESSLVIVDDDMMTSRPGVFAGGDIVNGDALVAAACADGRRAALGIAKHLESLRAPS</sequence>
<dbReference type="SUPFAM" id="SSF46548">
    <property type="entry name" value="alpha-helical ferredoxin"/>
    <property type="match status" value="1"/>
</dbReference>
<protein>
    <recommendedName>
        <fullName evidence="6">FAD-dependent oxidoreductase</fullName>
    </recommendedName>
</protein>
<reference evidence="4 5" key="1">
    <citation type="journal article" date="2017" name="ISME J.">
        <title>Potential for microbial H2 and metal transformations associated with novel bacteria and archaea in deep terrestrial subsurface sediments.</title>
        <authorList>
            <person name="Hernsdorf A.W."/>
            <person name="Amano Y."/>
            <person name="Miyakawa K."/>
            <person name="Ise K."/>
            <person name="Suzuki Y."/>
            <person name="Anantharaman K."/>
            <person name="Probst A."/>
            <person name="Burstein D."/>
            <person name="Thomas B.C."/>
            <person name="Banfield J.F."/>
        </authorList>
    </citation>
    <scope>NUCLEOTIDE SEQUENCE [LARGE SCALE GENOMIC DNA]</scope>
    <source>
        <strain evidence="4">HGW-Actinobacteria-3</strain>
    </source>
</reference>
<evidence type="ECO:0000259" key="2">
    <source>
        <dbReference type="Pfam" id="PF07992"/>
    </source>
</evidence>
<proteinExistence type="predicted"/>
<evidence type="ECO:0000259" key="1">
    <source>
        <dbReference type="Pfam" id="PF01593"/>
    </source>
</evidence>
<dbReference type="SUPFAM" id="SSF51971">
    <property type="entry name" value="Nucleotide-binding domain"/>
    <property type="match status" value="1"/>
</dbReference>
<feature type="domain" description="Dihydroprymidine dehydrogenase" evidence="3">
    <location>
        <begin position="572"/>
        <end position="662"/>
    </location>
</feature>
<evidence type="ECO:0008006" key="6">
    <source>
        <dbReference type="Google" id="ProtNLM"/>
    </source>
</evidence>
<dbReference type="AlphaFoldDB" id="A0A2N3G6V9"/>
<feature type="domain" description="Amine oxidase" evidence="1">
    <location>
        <begin position="52"/>
        <end position="536"/>
    </location>
</feature>
<dbReference type="EMBL" id="PHEX01000017">
    <property type="protein sequence ID" value="PKQ28423.1"/>
    <property type="molecule type" value="Genomic_DNA"/>
</dbReference>
<dbReference type="Pfam" id="PF14691">
    <property type="entry name" value="Fer4_20"/>
    <property type="match status" value="1"/>
</dbReference>
<dbReference type="InterPro" id="IPR036188">
    <property type="entry name" value="FAD/NAD-bd_sf"/>
</dbReference>
<dbReference type="SUPFAM" id="SSF51905">
    <property type="entry name" value="FAD/NAD(P)-binding domain"/>
    <property type="match status" value="1"/>
</dbReference>
<comment type="caution">
    <text evidence="4">The sequence shown here is derived from an EMBL/GenBank/DDBJ whole genome shotgun (WGS) entry which is preliminary data.</text>
</comment>
<dbReference type="GO" id="GO:0051536">
    <property type="term" value="F:iron-sulfur cluster binding"/>
    <property type="evidence" value="ECO:0007669"/>
    <property type="project" value="InterPro"/>
</dbReference>
<dbReference type="Gene3D" id="3.50.50.60">
    <property type="entry name" value="FAD/NAD(P)-binding domain"/>
    <property type="match status" value="4"/>
</dbReference>
<dbReference type="InterPro" id="IPR009051">
    <property type="entry name" value="Helical_ferredxn"/>
</dbReference>
<dbReference type="InterPro" id="IPR028261">
    <property type="entry name" value="DPD_II"/>
</dbReference>
<dbReference type="Pfam" id="PF07992">
    <property type="entry name" value="Pyr_redox_2"/>
    <property type="match status" value="1"/>
</dbReference>
<name>A0A2N3G6V9_9ACTN</name>
<dbReference type="PANTHER" id="PTHR46313">
    <property type="match status" value="1"/>
</dbReference>
<accession>A0A2N3G6V9</accession>
<dbReference type="InterPro" id="IPR045892">
    <property type="entry name" value="CrtISO-like"/>
</dbReference>
<feature type="domain" description="FAD/NAD(P)-binding" evidence="2">
    <location>
        <begin position="682"/>
        <end position="971"/>
    </location>
</feature>
<dbReference type="PRINTS" id="PR00419">
    <property type="entry name" value="ADXRDTASE"/>
</dbReference>
<dbReference type="InterPro" id="IPR002937">
    <property type="entry name" value="Amino_oxidase"/>
</dbReference>
<organism evidence="4 5">
    <name type="scientific">Candidatus Anoxymicrobium japonicum</name>
    <dbReference type="NCBI Taxonomy" id="2013648"/>
    <lineage>
        <taxon>Bacteria</taxon>
        <taxon>Bacillati</taxon>
        <taxon>Actinomycetota</taxon>
        <taxon>Candidatus Geothermincolia</taxon>
        <taxon>Candidatus Geothermincolales</taxon>
        <taxon>Candidatus Anoxymicrobiaceae</taxon>
        <taxon>Candidatus Anoxymicrobium</taxon>
    </lineage>
</organism>
<dbReference type="Gene3D" id="1.10.1060.10">
    <property type="entry name" value="Alpha-helical ferredoxin"/>
    <property type="match status" value="1"/>
</dbReference>
<gene>
    <name evidence="4" type="ORF">CVT63_02985</name>
</gene>
<dbReference type="PANTHER" id="PTHR46313:SF3">
    <property type="entry name" value="PROLYCOPENE ISOMERASE, CHLOROPLASTIC"/>
    <property type="match status" value="1"/>
</dbReference>
<evidence type="ECO:0000259" key="3">
    <source>
        <dbReference type="Pfam" id="PF14691"/>
    </source>
</evidence>
<dbReference type="InterPro" id="IPR023753">
    <property type="entry name" value="FAD/NAD-binding_dom"/>
</dbReference>
<evidence type="ECO:0000313" key="5">
    <source>
        <dbReference type="Proteomes" id="UP000233654"/>
    </source>
</evidence>
<evidence type="ECO:0000313" key="4">
    <source>
        <dbReference type="EMBL" id="PKQ28423.1"/>
    </source>
</evidence>
<dbReference type="Pfam" id="PF01593">
    <property type="entry name" value="Amino_oxidase"/>
    <property type="match status" value="1"/>
</dbReference>
<dbReference type="Proteomes" id="UP000233654">
    <property type="component" value="Unassembled WGS sequence"/>
</dbReference>
<dbReference type="GO" id="GO:0016491">
    <property type="term" value="F:oxidoreductase activity"/>
    <property type="evidence" value="ECO:0007669"/>
    <property type="project" value="InterPro"/>
</dbReference>